<evidence type="ECO:0000313" key="3">
    <source>
        <dbReference type="Proteomes" id="UP000766486"/>
    </source>
</evidence>
<evidence type="ECO:0000256" key="1">
    <source>
        <dbReference type="SAM" id="MobiDB-lite"/>
    </source>
</evidence>
<dbReference type="Pfam" id="PF12511">
    <property type="entry name" value="DUF3716"/>
    <property type="match status" value="1"/>
</dbReference>
<feature type="region of interest" description="Disordered" evidence="1">
    <location>
        <begin position="236"/>
        <end position="298"/>
    </location>
</feature>
<sequence length="382" mass="40416">MSKKPESPLAGLNASAQAFVPVNNPRKGQQSAKSGRHSSPGLFVSDAGLLSISSSGQDSSSGGPLTPPEGFQFSSENIREPGFGEQVPPAGPQPSPVSDDVDTSNLQPAKTNPKRGPAAGAVAKRFYSNGNGNNVRIDSSVGKRLARLPAQRDPEHRDRTHKPNLKRRGNVEAMLVQVAGEEPARACKSCRKGHGPWTKCVVLEGSLCGSCANCWYNACGSRCTFHDSKAKYETTSYNQSSYHQPPQPPLPPPGPYPAIPSYVQVPGPSASPPVPTYQTPPTPMPQGPPPNPYPVPSHLKSHLLHHFVQWGVSDAVAQGVAQGANRGPVERSITRVQAAAEELGMKIAEHTEIFGDYASHHPPPGPVPMNVPIPGVAPMAPD</sequence>
<accession>A0ABY6USS0</accession>
<feature type="region of interest" description="Disordered" evidence="1">
    <location>
        <begin position="358"/>
        <end position="382"/>
    </location>
</feature>
<proteinExistence type="predicted"/>
<evidence type="ECO:0000313" key="2">
    <source>
        <dbReference type="EMBL" id="VUC34262.1"/>
    </source>
</evidence>
<gene>
    <name evidence="2" type="ORF">CLO192961_LOCUS377133</name>
</gene>
<feature type="compositionally biased region" description="Pro residues" evidence="1">
    <location>
        <begin position="361"/>
        <end position="371"/>
    </location>
</feature>
<feature type="region of interest" description="Disordered" evidence="1">
    <location>
        <begin position="1"/>
        <end position="119"/>
    </location>
</feature>
<reference evidence="2 3" key="1">
    <citation type="submission" date="2019-06" db="EMBL/GenBank/DDBJ databases">
        <authorList>
            <person name="Broberg M."/>
        </authorList>
    </citation>
    <scope>NUCLEOTIDE SEQUENCE [LARGE SCALE GENOMIC DNA]</scope>
</reference>
<feature type="compositionally biased region" description="Low complexity" evidence="1">
    <location>
        <begin position="48"/>
        <end position="64"/>
    </location>
</feature>
<feature type="compositionally biased region" description="Pro residues" evidence="1">
    <location>
        <begin position="269"/>
        <end position="295"/>
    </location>
</feature>
<comment type="caution">
    <text evidence="2">The sequence shown here is derived from an EMBL/GenBank/DDBJ whole genome shotgun (WGS) entry which is preliminary data.</text>
</comment>
<dbReference type="EMBL" id="CABFNS010000878">
    <property type="protein sequence ID" value="VUC34262.1"/>
    <property type="molecule type" value="Genomic_DNA"/>
</dbReference>
<organism evidence="2 3">
    <name type="scientific">Bionectria ochroleuca</name>
    <name type="common">Gliocladium roseum</name>
    <dbReference type="NCBI Taxonomy" id="29856"/>
    <lineage>
        <taxon>Eukaryota</taxon>
        <taxon>Fungi</taxon>
        <taxon>Dikarya</taxon>
        <taxon>Ascomycota</taxon>
        <taxon>Pezizomycotina</taxon>
        <taxon>Sordariomycetes</taxon>
        <taxon>Hypocreomycetidae</taxon>
        <taxon>Hypocreales</taxon>
        <taxon>Bionectriaceae</taxon>
        <taxon>Clonostachys</taxon>
    </lineage>
</organism>
<protein>
    <recommendedName>
        <fullName evidence="4">GATA-type domain-containing protein</fullName>
    </recommendedName>
</protein>
<dbReference type="InterPro" id="IPR022190">
    <property type="entry name" value="DUF3716"/>
</dbReference>
<name>A0ABY6USS0_BIOOC</name>
<keyword evidence="3" id="KW-1185">Reference proteome</keyword>
<evidence type="ECO:0008006" key="4">
    <source>
        <dbReference type="Google" id="ProtNLM"/>
    </source>
</evidence>
<feature type="compositionally biased region" description="Pro residues" evidence="1">
    <location>
        <begin position="245"/>
        <end position="258"/>
    </location>
</feature>
<dbReference type="Proteomes" id="UP000766486">
    <property type="component" value="Unassembled WGS sequence"/>
</dbReference>